<keyword evidence="6" id="KW-0902">Two-component regulatory system</keyword>
<dbReference type="InterPro" id="IPR003594">
    <property type="entry name" value="HATPase_dom"/>
</dbReference>
<dbReference type="InterPro" id="IPR003661">
    <property type="entry name" value="HisK_dim/P_dom"/>
</dbReference>
<dbReference type="SMART" id="SM00086">
    <property type="entry name" value="PAC"/>
    <property type="match status" value="4"/>
</dbReference>
<dbReference type="PANTHER" id="PTHR43304">
    <property type="entry name" value="PHYTOCHROME-LIKE PROTEIN CPH1"/>
    <property type="match status" value="1"/>
</dbReference>
<evidence type="ECO:0000256" key="2">
    <source>
        <dbReference type="ARBA" id="ARBA00012438"/>
    </source>
</evidence>
<keyword evidence="3" id="KW-0597">Phosphoprotein</keyword>
<dbReference type="InterPro" id="IPR035965">
    <property type="entry name" value="PAS-like_dom_sf"/>
</dbReference>
<keyword evidence="14" id="KW-1185">Reference proteome</keyword>
<organism evidence="13 14">
    <name type="scientific">Coleofasciculus chthonoplastes PCC 7420</name>
    <dbReference type="NCBI Taxonomy" id="118168"/>
    <lineage>
        <taxon>Bacteria</taxon>
        <taxon>Bacillati</taxon>
        <taxon>Cyanobacteriota</taxon>
        <taxon>Cyanophyceae</taxon>
        <taxon>Coleofasciculales</taxon>
        <taxon>Coleofasciculaceae</taxon>
        <taxon>Coleofasciculus</taxon>
    </lineage>
</organism>
<evidence type="ECO:0000256" key="1">
    <source>
        <dbReference type="ARBA" id="ARBA00000085"/>
    </source>
</evidence>
<dbReference type="RefSeq" id="WP_006103278.1">
    <property type="nucleotide sequence ID" value="NZ_DS989857.1"/>
</dbReference>
<evidence type="ECO:0000259" key="10">
    <source>
        <dbReference type="PROSITE" id="PS50112"/>
    </source>
</evidence>
<dbReference type="Gene3D" id="3.30.450.20">
    <property type="entry name" value="PAS domain"/>
    <property type="match status" value="6"/>
</dbReference>
<dbReference type="PROSITE" id="PS50109">
    <property type="entry name" value="HIS_KIN"/>
    <property type="match status" value="1"/>
</dbReference>
<dbReference type="eggNOG" id="COG4191">
    <property type="taxonomic scope" value="Bacteria"/>
</dbReference>
<feature type="domain" description="PAS" evidence="10">
    <location>
        <begin position="981"/>
        <end position="1052"/>
    </location>
</feature>
<evidence type="ECO:0000256" key="7">
    <source>
        <dbReference type="PROSITE-ProRule" id="PRU00703"/>
    </source>
</evidence>
<feature type="domain" description="PAC" evidence="11">
    <location>
        <begin position="809"/>
        <end position="861"/>
    </location>
</feature>
<dbReference type="GO" id="GO:0000155">
    <property type="term" value="F:phosphorelay sensor kinase activity"/>
    <property type="evidence" value="ECO:0007669"/>
    <property type="project" value="InterPro"/>
</dbReference>
<evidence type="ECO:0000256" key="6">
    <source>
        <dbReference type="ARBA" id="ARBA00023012"/>
    </source>
</evidence>
<dbReference type="Gene3D" id="3.30.565.10">
    <property type="entry name" value="Histidine kinase-like ATPase, C-terminal domain"/>
    <property type="match status" value="1"/>
</dbReference>
<dbReference type="SUPFAM" id="SSF47384">
    <property type="entry name" value="Homodimeric domain of signal transducing histidine kinase"/>
    <property type="match status" value="1"/>
</dbReference>
<name>B4VWW1_9CYAN</name>
<evidence type="ECO:0000256" key="4">
    <source>
        <dbReference type="ARBA" id="ARBA00022679"/>
    </source>
</evidence>
<dbReference type="Pfam" id="PF02518">
    <property type="entry name" value="HATPase_c"/>
    <property type="match status" value="1"/>
</dbReference>
<dbReference type="NCBIfam" id="TIGR00229">
    <property type="entry name" value="sensory_box"/>
    <property type="match status" value="5"/>
</dbReference>
<sequence>MSIATAFKLNHNNGLAINRYPLTVTPDISVEEALARMTQTHSSCLLVLANHQPNSPVVGIFTERDTVQLIASGVDWRTLSLASVMTTSVMTITETEAQDIVTVINCLRQYKIRHLPVVGERGNLIGVITPQTIRDVLQPVDLLNHKKVSDVMATRVIHAMETTSILELAQLMNAQRVSCVVIVKEAEFPVSQQNSVKAAFAETLPIAQPNFLNPPLHTQNLLRPIGIVTERDIVQFGNLGLDLANTPVTTVMSTPLLLIQPTDSIWSAHQLMQQHRVRRLVVSGEAGELAGLITQTQILNTINPIDIYQTVDTLEHLLDQQTSQLRQLNQQLRQEISKRELLQAKFQSSEAKIRAVFEAMTDIVLVIDTHDHQIQEVEVIPTASNCLYEDTTFIDQIIQRLLGDPTQTDSVWVETIQQAIATQQTLTLDYCLWLQGREVWFSASISPIAKHSVVWVARDISDRKRMEAELRESEDCFRKAFNYAASGMALVALDGYFLKVNRYLCEILGYSEAELLAKTCPEITHPSDLEAERDYTRQLLNGEIRYYHLEKRYIHKQGHSIWILLSVSLVRDSRGNPLYSLAQMQDITERKQIEEALQGNQRLLRAITQANPSILYIYDRINKQILYFNRKIQNLLGYTPEDVIQMEDDLLATLMHPDDLPGILHHFQHLETAQTDQVFDLEYRIKHKNGEWRWLSSRETVFTWNQEGKPEQILGTATDISDHKQAEAALRESEERWQLALQGNQDGIWDWNITTGEALISDRYCEILEYDNDQFKLDFQGWQNHLHPDDIGLVNQSLQDYLAQKIPHYAIEYRLRCQDGTYKWLHSRAQALWDDAGHPVRMVGSTRDITERKQAEDQLRYQKELLQTIFDHIPVMICFYDATGHIRLVNREVERVLGWDKGELDTIDLLTECYPNPTDRQKVLDFMFDASGKWQDFSLQTKNSQILETSWANIRLSDGTSIGIGQDITDRKRAEIKLRKSEERWQLALSGNNDGIWDNNLITNEHFLSPRCLEILGYDYETINTFDKWMSYIHPDHVSLVQDTFQRHINRETPDYSLEYQMRCQDGSYKWVLVRGQAHWDELGNPVRAVGSITDITERKQAEERERQKTRELEFTLNQLKRTQTQLIQAEKMSSLGQMVAGIAHEINNPTSFIYGNIEPATEYAQTLLHLVQLYRQHYPQPVSAIAEELDTIDVDFIAYDFPKLLASMEEGANRIIKIVQSLRNFSRLDEAECKQVNIQEGIDNTLLLLQHRLKEQSHRPQIQVIKEYCQLPKLKCYPGQLNQVFMNILSNAIDALEEKLETDLDFEPKIWIRTAVIPGEEGSKDSENQGGSKVVIYMGNSGAEIPTEVYQRIFDPFFTTKPVGKGTGLGLSISYQIVVERHGGELRCDSTPGQGTEFAIELPS</sequence>
<evidence type="ECO:0000259" key="11">
    <source>
        <dbReference type="PROSITE" id="PS50113"/>
    </source>
</evidence>
<dbReference type="PROSITE" id="PS50113">
    <property type="entry name" value="PAC"/>
    <property type="match status" value="4"/>
</dbReference>
<dbReference type="PANTHER" id="PTHR43304:SF1">
    <property type="entry name" value="PAC DOMAIN-CONTAINING PROTEIN"/>
    <property type="match status" value="1"/>
</dbReference>
<evidence type="ECO:0000259" key="12">
    <source>
        <dbReference type="PROSITE" id="PS51371"/>
    </source>
</evidence>
<evidence type="ECO:0000256" key="8">
    <source>
        <dbReference type="SAM" id="Coils"/>
    </source>
</evidence>
<dbReference type="SMART" id="SM00387">
    <property type="entry name" value="HATPase_c"/>
    <property type="match status" value="1"/>
</dbReference>
<dbReference type="SMART" id="SM00116">
    <property type="entry name" value="CBS"/>
    <property type="match status" value="3"/>
</dbReference>
<feature type="domain" description="CBS" evidence="12">
    <location>
        <begin position="17"/>
        <end position="79"/>
    </location>
</feature>
<feature type="domain" description="CBS" evidence="12">
    <location>
        <begin position="85"/>
        <end position="148"/>
    </location>
</feature>
<feature type="domain" description="PAC" evidence="11">
    <location>
        <begin position="547"/>
        <end position="599"/>
    </location>
</feature>
<feature type="coiled-coil region" evidence="8">
    <location>
        <begin position="311"/>
        <end position="345"/>
    </location>
</feature>
<dbReference type="eggNOG" id="COG2202">
    <property type="taxonomic scope" value="Bacteria"/>
</dbReference>
<evidence type="ECO:0000256" key="3">
    <source>
        <dbReference type="ARBA" id="ARBA00022553"/>
    </source>
</evidence>
<feature type="domain" description="PAS" evidence="10">
    <location>
        <begin position="473"/>
        <end position="543"/>
    </location>
</feature>
<dbReference type="InterPro" id="IPR005467">
    <property type="entry name" value="His_kinase_dom"/>
</dbReference>
<comment type="catalytic activity">
    <reaction evidence="1">
        <text>ATP + protein L-histidine = ADP + protein N-phospho-L-histidine.</text>
        <dbReference type="EC" id="2.7.13.3"/>
    </reaction>
</comment>
<evidence type="ECO:0000313" key="14">
    <source>
        <dbReference type="Proteomes" id="UP000003835"/>
    </source>
</evidence>
<evidence type="ECO:0000256" key="5">
    <source>
        <dbReference type="ARBA" id="ARBA00022777"/>
    </source>
</evidence>
<dbReference type="InterPro" id="IPR036890">
    <property type="entry name" value="HATPase_C_sf"/>
</dbReference>
<dbReference type="EMBL" id="DS989857">
    <property type="protein sequence ID" value="EDX73577.1"/>
    <property type="molecule type" value="Genomic_DNA"/>
</dbReference>
<dbReference type="CDD" id="cd17774">
    <property type="entry name" value="CBS_two-component_sensor_histidine_kinase_repeat2"/>
    <property type="match status" value="1"/>
</dbReference>
<dbReference type="InterPro" id="IPR004358">
    <property type="entry name" value="Sig_transdc_His_kin-like_C"/>
</dbReference>
<dbReference type="InterPro" id="IPR046342">
    <property type="entry name" value="CBS_dom_sf"/>
</dbReference>
<dbReference type="Proteomes" id="UP000003835">
    <property type="component" value="Unassembled WGS sequence"/>
</dbReference>
<dbReference type="PROSITE" id="PS51371">
    <property type="entry name" value="CBS"/>
    <property type="match status" value="3"/>
</dbReference>
<dbReference type="STRING" id="118168.MC7420_3751"/>
<dbReference type="SUPFAM" id="SSF54631">
    <property type="entry name" value="CBS-domain pair"/>
    <property type="match status" value="2"/>
</dbReference>
<dbReference type="InterPro" id="IPR036097">
    <property type="entry name" value="HisK_dim/P_sf"/>
</dbReference>
<evidence type="ECO:0000259" key="9">
    <source>
        <dbReference type="PROSITE" id="PS50109"/>
    </source>
</evidence>
<dbReference type="Pfam" id="PF13188">
    <property type="entry name" value="PAS_8"/>
    <property type="match status" value="1"/>
</dbReference>
<dbReference type="PROSITE" id="PS50112">
    <property type="entry name" value="PAS"/>
    <property type="match status" value="4"/>
</dbReference>
<dbReference type="InterPro" id="IPR052162">
    <property type="entry name" value="Sensor_kinase/Photoreceptor"/>
</dbReference>
<dbReference type="EC" id="2.7.13.3" evidence="2"/>
<dbReference type="InterPro" id="IPR000644">
    <property type="entry name" value="CBS_dom"/>
</dbReference>
<feature type="coiled-coil region" evidence="8">
    <location>
        <begin position="1093"/>
        <end position="1133"/>
    </location>
</feature>
<dbReference type="HOGENOM" id="CLU_254025_0_0_3"/>
<feature type="domain" description="PAS" evidence="10">
    <location>
        <begin position="862"/>
        <end position="904"/>
    </location>
</feature>
<feature type="domain" description="PAS" evidence="10">
    <location>
        <begin position="600"/>
        <end position="674"/>
    </location>
</feature>
<dbReference type="eggNOG" id="COG2905">
    <property type="taxonomic scope" value="Bacteria"/>
</dbReference>
<evidence type="ECO:0000313" key="13">
    <source>
        <dbReference type="EMBL" id="EDX73577.1"/>
    </source>
</evidence>
<feature type="domain" description="Histidine kinase" evidence="9">
    <location>
        <begin position="1142"/>
        <end position="1405"/>
    </location>
</feature>
<dbReference type="InterPro" id="IPR000014">
    <property type="entry name" value="PAS"/>
</dbReference>
<keyword evidence="8" id="KW-0175">Coiled coil</keyword>
<dbReference type="Gene3D" id="1.10.287.130">
    <property type="match status" value="1"/>
</dbReference>
<feature type="domain" description="CBS" evidence="12">
    <location>
        <begin position="252"/>
        <end position="313"/>
    </location>
</feature>
<dbReference type="CDD" id="cd00130">
    <property type="entry name" value="PAS"/>
    <property type="match status" value="4"/>
</dbReference>
<keyword evidence="5" id="KW-0418">Kinase</keyword>
<dbReference type="InterPro" id="IPR001610">
    <property type="entry name" value="PAC"/>
</dbReference>
<dbReference type="PRINTS" id="PR00344">
    <property type="entry name" value="BCTRLSENSOR"/>
</dbReference>
<feature type="domain" description="PAC" evidence="11">
    <location>
        <begin position="1056"/>
        <end position="1108"/>
    </location>
</feature>
<dbReference type="CDD" id="cd00082">
    <property type="entry name" value="HisKA"/>
    <property type="match status" value="1"/>
</dbReference>
<dbReference type="OrthoDB" id="9815750at2"/>
<keyword evidence="7" id="KW-0129">CBS domain</keyword>
<gene>
    <name evidence="13" type="ORF">MC7420_3751</name>
</gene>
<reference evidence="13 14" key="1">
    <citation type="submission" date="2008-07" db="EMBL/GenBank/DDBJ databases">
        <authorList>
            <person name="Tandeau de Marsac N."/>
            <person name="Ferriera S."/>
            <person name="Johnson J."/>
            <person name="Kravitz S."/>
            <person name="Beeson K."/>
            <person name="Sutton G."/>
            <person name="Rogers Y.-H."/>
            <person name="Friedman R."/>
            <person name="Frazier M."/>
            <person name="Venter J.C."/>
        </authorList>
    </citation>
    <scope>NUCLEOTIDE SEQUENCE [LARGE SCALE GENOMIC DNA]</scope>
    <source>
        <strain evidence="13 14">PCC 7420</strain>
    </source>
</reference>
<feature type="domain" description="PAC" evidence="11">
    <location>
        <begin position="679"/>
        <end position="732"/>
    </location>
</feature>
<dbReference type="Pfam" id="PF00571">
    <property type="entry name" value="CBS"/>
    <property type="match status" value="4"/>
</dbReference>
<accession>B4VWW1</accession>
<dbReference type="SUPFAM" id="SSF55874">
    <property type="entry name" value="ATPase domain of HSP90 chaperone/DNA topoisomerase II/histidine kinase"/>
    <property type="match status" value="1"/>
</dbReference>
<proteinExistence type="predicted"/>
<dbReference type="CDD" id="cd04620">
    <property type="entry name" value="CBS_two-component_sensor_histidine_kinase_repeat1"/>
    <property type="match status" value="1"/>
</dbReference>
<dbReference type="Gene3D" id="3.10.580.10">
    <property type="entry name" value="CBS-domain"/>
    <property type="match status" value="2"/>
</dbReference>
<protein>
    <recommendedName>
        <fullName evidence="2">histidine kinase</fullName>
        <ecNumber evidence="2">2.7.13.3</ecNumber>
    </recommendedName>
</protein>
<dbReference type="Pfam" id="PF08447">
    <property type="entry name" value="PAS_3"/>
    <property type="match status" value="4"/>
</dbReference>
<dbReference type="InterPro" id="IPR013655">
    <property type="entry name" value="PAS_fold_3"/>
</dbReference>
<dbReference type="SMART" id="SM00091">
    <property type="entry name" value="PAS"/>
    <property type="match status" value="5"/>
</dbReference>
<dbReference type="InterPro" id="IPR000700">
    <property type="entry name" value="PAS-assoc_C"/>
</dbReference>
<keyword evidence="4" id="KW-0808">Transferase</keyword>
<dbReference type="SUPFAM" id="SSF55785">
    <property type="entry name" value="PYP-like sensor domain (PAS domain)"/>
    <property type="match status" value="6"/>
</dbReference>